<feature type="compositionally biased region" description="Polar residues" evidence="1">
    <location>
        <begin position="301"/>
        <end position="312"/>
    </location>
</feature>
<feature type="region of interest" description="Disordered" evidence="1">
    <location>
        <begin position="533"/>
        <end position="554"/>
    </location>
</feature>
<evidence type="ECO:0000256" key="1">
    <source>
        <dbReference type="SAM" id="MobiDB-lite"/>
    </source>
</evidence>
<dbReference type="InParanoid" id="A0A4Q1BME0"/>
<evidence type="ECO:0000313" key="2">
    <source>
        <dbReference type="EMBL" id="RXK38993.1"/>
    </source>
</evidence>
<sequence>MINLYSLLPSPDPTLRPSARHWINLLYLLTVISSTCGYLVIEQIIGWSATWWPRAVEVVSAPLVFIAYGSNSEIWMTWWAWIRFRHPQTPASTSTSPSTPSTPAYPEISTDTWDPEVISKISGGQWRKSTRKSIMRQEEQSRKYTKTKSKRITIQDEPTKSKRMKRKDNTKSNLNRSSSFFSGPPILIPQTGLKPFQPPSSQSEESMGPERLWFGDFLDQRESSRSLHIPQESVYPMKMDNFSHFTQDDTNGLREMRRTGTPMMISSQQIPDQNRPHEYRLTIRNSTPSPLPPPTITFTSENSQSSFTQGRSQEAGAVKELGRLDSVKRSERNDTVDMSDQSGIKRLRIGRQSGHDDKLEGENDERLNPSYSPPFTYSLALTESTSNTFGPPLTTNITSSGEIPINHPRNLILDSNSIVNIQPTYLSVNPDTLGNNPNNKSTFPTSTANTQNSHLYTDVKPPKYQLRQSGISVNASVISALSQYSQSSLAPANKTSSNSHDGKGAISGSYTRNETTIEDTRVSFKDDVQVLGGMKREESTNGEELLPPRYGKYDGSEVSYATGGTFGLIRGTSGRDDGGRSTSFRDRSGRF</sequence>
<feature type="compositionally biased region" description="Basic and acidic residues" evidence="1">
    <location>
        <begin position="320"/>
        <end position="335"/>
    </location>
</feature>
<protein>
    <submittedName>
        <fullName evidence="2">Uncharacterized protein</fullName>
    </submittedName>
</protein>
<comment type="caution">
    <text evidence="2">The sequence shown here is derived from an EMBL/GenBank/DDBJ whole genome shotgun (WGS) entry which is preliminary data.</text>
</comment>
<accession>A0A4Q1BME0</accession>
<gene>
    <name evidence="2" type="ORF">M231_03723</name>
</gene>
<feature type="compositionally biased region" description="Low complexity" evidence="1">
    <location>
        <begin position="90"/>
        <end position="104"/>
    </location>
</feature>
<feature type="compositionally biased region" description="Basic and acidic residues" evidence="1">
    <location>
        <begin position="353"/>
        <end position="367"/>
    </location>
</feature>
<feature type="compositionally biased region" description="Polar residues" evidence="1">
    <location>
        <begin position="171"/>
        <end position="181"/>
    </location>
</feature>
<organism evidence="2 3">
    <name type="scientific">Tremella mesenterica</name>
    <name type="common">Jelly fungus</name>
    <dbReference type="NCBI Taxonomy" id="5217"/>
    <lineage>
        <taxon>Eukaryota</taxon>
        <taxon>Fungi</taxon>
        <taxon>Dikarya</taxon>
        <taxon>Basidiomycota</taxon>
        <taxon>Agaricomycotina</taxon>
        <taxon>Tremellomycetes</taxon>
        <taxon>Tremellales</taxon>
        <taxon>Tremellaceae</taxon>
        <taxon>Tremella</taxon>
    </lineage>
</organism>
<evidence type="ECO:0000313" key="3">
    <source>
        <dbReference type="Proteomes" id="UP000289152"/>
    </source>
</evidence>
<reference evidence="2 3" key="1">
    <citation type="submission" date="2016-06" db="EMBL/GenBank/DDBJ databases">
        <title>Evolution of pathogenesis and genome organization in the Tremellales.</title>
        <authorList>
            <person name="Cuomo C."/>
            <person name="Litvintseva A."/>
            <person name="Heitman J."/>
            <person name="Chen Y."/>
            <person name="Sun S."/>
            <person name="Springer D."/>
            <person name="Dromer F."/>
            <person name="Young S."/>
            <person name="Zeng Q."/>
            <person name="Chapman S."/>
            <person name="Gujja S."/>
            <person name="Saif S."/>
            <person name="Birren B."/>
        </authorList>
    </citation>
    <scope>NUCLEOTIDE SEQUENCE [LARGE SCALE GENOMIC DNA]</scope>
    <source>
        <strain evidence="2 3">ATCC 28783</strain>
    </source>
</reference>
<feature type="compositionally biased region" description="Basic and acidic residues" evidence="1">
    <location>
        <begin position="573"/>
        <end position="591"/>
    </location>
</feature>
<feature type="region of interest" description="Disordered" evidence="1">
    <location>
        <begin position="430"/>
        <end position="454"/>
    </location>
</feature>
<dbReference type="OrthoDB" id="2564670at2759"/>
<dbReference type="Proteomes" id="UP000289152">
    <property type="component" value="Unassembled WGS sequence"/>
</dbReference>
<feature type="region of interest" description="Disordered" evidence="1">
    <location>
        <begin position="90"/>
        <end position="110"/>
    </location>
</feature>
<dbReference type="AlphaFoldDB" id="A0A4Q1BME0"/>
<keyword evidence="3" id="KW-1185">Reference proteome</keyword>
<name>A0A4Q1BME0_TREME</name>
<feature type="region of interest" description="Disordered" evidence="1">
    <location>
        <begin position="284"/>
        <end position="372"/>
    </location>
</feature>
<feature type="region of interest" description="Disordered" evidence="1">
    <location>
        <begin position="124"/>
        <end position="207"/>
    </location>
</feature>
<dbReference type="VEuPathDB" id="FungiDB:TREMEDRAFT_64959"/>
<feature type="region of interest" description="Disordered" evidence="1">
    <location>
        <begin position="568"/>
        <end position="591"/>
    </location>
</feature>
<dbReference type="EMBL" id="SDIL01000038">
    <property type="protein sequence ID" value="RXK38993.1"/>
    <property type="molecule type" value="Genomic_DNA"/>
</dbReference>
<feature type="region of interest" description="Disordered" evidence="1">
    <location>
        <begin position="490"/>
        <end position="518"/>
    </location>
</feature>
<proteinExistence type="predicted"/>